<dbReference type="AlphaFoldDB" id="A0AA88R075"/>
<feature type="domain" description="DYW" evidence="4">
    <location>
        <begin position="696"/>
        <end position="788"/>
    </location>
</feature>
<dbReference type="InterPro" id="IPR046848">
    <property type="entry name" value="E_motif"/>
</dbReference>
<dbReference type="FunFam" id="1.25.40.10:FF:001104">
    <property type="entry name" value="Uncharacterized protein"/>
    <property type="match status" value="1"/>
</dbReference>
<dbReference type="FunFam" id="1.25.40.10:FF:000463">
    <property type="entry name" value="Pentatricopeptide repeat-containing protein"/>
    <property type="match status" value="1"/>
</dbReference>
<dbReference type="Pfam" id="PF20431">
    <property type="entry name" value="E_motif"/>
    <property type="match status" value="1"/>
</dbReference>
<comment type="similarity">
    <text evidence="1">Belongs to the PPR family. PCMP-H subfamily.</text>
</comment>
<dbReference type="FunFam" id="1.25.40.10:FF:000344">
    <property type="entry name" value="Pentatricopeptide repeat-containing protein"/>
    <property type="match status" value="1"/>
</dbReference>
<gene>
    <name evidence="5" type="ORF">RJ640_007319</name>
</gene>
<dbReference type="InterPro" id="IPR002885">
    <property type="entry name" value="PPR_rpt"/>
</dbReference>
<dbReference type="EMBL" id="JAVXUO010001731">
    <property type="protein sequence ID" value="KAK2979657.1"/>
    <property type="molecule type" value="Genomic_DNA"/>
</dbReference>
<dbReference type="GO" id="GO:0009451">
    <property type="term" value="P:RNA modification"/>
    <property type="evidence" value="ECO:0007669"/>
    <property type="project" value="InterPro"/>
</dbReference>
<proteinExistence type="inferred from homology"/>
<evidence type="ECO:0000259" key="4">
    <source>
        <dbReference type="Pfam" id="PF14432"/>
    </source>
</evidence>
<dbReference type="PANTHER" id="PTHR47926">
    <property type="entry name" value="PENTATRICOPEPTIDE REPEAT-CONTAINING PROTEIN"/>
    <property type="match status" value="1"/>
</dbReference>
<dbReference type="InterPro" id="IPR032867">
    <property type="entry name" value="DYW_dom"/>
</dbReference>
<organism evidence="5 6">
    <name type="scientific">Escallonia rubra</name>
    <dbReference type="NCBI Taxonomy" id="112253"/>
    <lineage>
        <taxon>Eukaryota</taxon>
        <taxon>Viridiplantae</taxon>
        <taxon>Streptophyta</taxon>
        <taxon>Embryophyta</taxon>
        <taxon>Tracheophyta</taxon>
        <taxon>Spermatophyta</taxon>
        <taxon>Magnoliopsida</taxon>
        <taxon>eudicotyledons</taxon>
        <taxon>Gunneridae</taxon>
        <taxon>Pentapetalae</taxon>
        <taxon>asterids</taxon>
        <taxon>campanulids</taxon>
        <taxon>Escalloniales</taxon>
        <taxon>Escalloniaceae</taxon>
        <taxon>Escallonia</taxon>
    </lineage>
</organism>
<feature type="repeat" description="PPR" evidence="3">
    <location>
        <begin position="481"/>
        <end position="515"/>
    </location>
</feature>
<dbReference type="InterPro" id="IPR046960">
    <property type="entry name" value="PPR_At4g14850-like_plant"/>
</dbReference>
<evidence type="ECO:0000313" key="5">
    <source>
        <dbReference type="EMBL" id="KAK2979657.1"/>
    </source>
</evidence>
<dbReference type="FunFam" id="1.25.40.10:FF:000364">
    <property type="entry name" value="Pentatricopeptide repeat (PPR-like) superfamily protein"/>
    <property type="match status" value="1"/>
</dbReference>
<dbReference type="Pfam" id="PF13041">
    <property type="entry name" value="PPR_2"/>
    <property type="match status" value="3"/>
</dbReference>
<keyword evidence="6" id="KW-1185">Reference proteome</keyword>
<dbReference type="GO" id="GO:0008270">
    <property type="term" value="F:zinc ion binding"/>
    <property type="evidence" value="ECO:0007669"/>
    <property type="project" value="InterPro"/>
</dbReference>
<name>A0AA88R075_9ASTE</name>
<accession>A0AA88R075</accession>
<evidence type="ECO:0000256" key="3">
    <source>
        <dbReference type="PROSITE-ProRule" id="PRU00708"/>
    </source>
</evidence>
<protein>
    <recommendedName>
        <fullName evidence="4">DYW domain-containing protein</fullName>
    </recommendedName>
</protein>
<keyword evidence="2" id="KW-0677">Repeat</keyword>
<feature type="repeat" description="PPR" evidence="3">
    <location>
        <begin position="76"/>
        <end position="111"/>
    </location>
</feature>
<evidence type="ECO:0000256" key="2">
    <source>
        <dbReference type="ARBA" id="ARBA00022737"/>
    </source>
</evidence>
<feature type="repeat" description="PPR" evidence="3">
    <location>
        <begin position="178"/>
        <end position="212"/>
    </location>
</feature>
<comment type="caution">
    <text evidence="5">The sequence shown here is derived from an EMBL/GenBank/DDBJ whole genome shotgun (WGS) entry which is preliminary data.</text>
</comment>
<evidence type="ECO:0000256" key="1">
    <source>
        <dbReference type="ARBA" id="ARBA00006643"/>
    </source>
</evidence>
<dbReference type="Pfam" id="PF14432">
    <property type="entry name" value="DYW_deaminase"/>
    <property type="match status" value="1"/>
</dbReference>
<dbReference type="GO" id="GO:0016071">
    <property type="term" value="P:mRNA metabolic process"/>
    <property type="evidence" value="ECO:0007669"/>
    <property type="project" value="UniProtKB-ARBA"/>
</dbReference>
<dbReference type="GO" id="GO:0010467">
    <property type="term" value="P:gene expression"/>
    <property type="evidence" value="ECO:0007669"/>
    <property type="project" value="UniProtKB-ARBA"/>
</dbReference>
<dbReference type="Proteomes" id="UP001187471">
    <property type="component" value="Unassembled WGS sequence"/>
</dbReference>
<feature type="repeat" description="PPR" evidence="3">
    <location>
        <begin position="380"/>
        <end position="414"/>
    </location>
</feature>
<dbReference type="PROSITE" id="PS51375">
    <property type="entry name" value="PPR"/>
    <property type="match status" value="4"/>
</dbReference>
<dbReference type="Gene3D" id="1.25.40.10">
    <property type="entry name" value="Tetratricopeptide repeat domain"/>
    <property type="match status" value="5"/>
</dbReference>
<dbReference type="GO" id="GO:0003723">
    <property type="term" value="F:RNA binding"/>
    <property type="evidence" value="ECO:0007669"/>
    <property type="project" value="InterPro"/>
</dbReference>
<dbReference type="Pfam" id="PF01535">
    <property type="entry name" value="PPR"/>
    <property type="match status" value="4"/>
</dbReference>
<reference evidence="5" key="1">
    <citation type="submission" date="2022-12" db="EMBL/GenBank/DDBJ databases">
        <title>Draft genome assemblies for two species of Escallonia (Escalloniales).</title>
        <authorList>
            <person name="Chanderbali A."/>
            <person name="Dervinis C."/>
            <person name="Anghel I."/>
            <person name="Soltis D."/>
            <person name="Soltis P."/>
            <person name="Zapata F."/>
        </authorList>
    </citation>
    <scope>NUCLEOTIDE SEQUENCE</scope>
    <source>
        <strain evidence="5">UCBG92.1500</strain>
        <tissue evidence="5">Leaf</tissue>
    </source>
</reference>
<sequence>MICRAATAPPRKDRNLFLNLINRSTTLAHLLQAHAQIIHTALQDDIVLVTKLTSKLSDLGFISHASLLCSTFSKPDLFLYNVLIRGLARNNSAHHAISLYRRLIEDPGLKPDNFTYAFAISASSGFPSVKTGLLLHGHVIVNGYGSDLFVGSSIVDMYLKFSRVAYARQVFDKMPERDTVLWNTVISGLVKNGCFQEAVGLFRDMVVGGVRVDLTTLTAVLPAAAELQELSVGMMVQSLSIKVGFCWHEYMLTGLVSLYSKCGDMSTARLLFGQIRRRDLISYNAMISGFSCNHETESAVGVFNDLLVLGEKVSSSTVVGLIPVYSPFGHLDLTRCIHSFCFKCGMVSNASVSTALTTVYSRLNETDLARKLFNESAEKSLAAWNAMISGYAQSGDTEMAISLFREMQSSEILPNHVTITSILSACAQLGALSLGEWVHDLIRKENFESNIYVSTALLDMYAKCGSIGEARNFFDIMTEKNVVTWNAMISGYGLHGHGFEALELFNKMVDCGVPPDRISFLSVLYACSHAGLVREGEEVFRAMVHDHSFEPLAEHYACMVDLLGRAGKLDKALNFIETMPVEPGAPVWSTLLGACMIHKDTTLARLASDKLFELDQESVGYQVLLSNLYSAERNYPQAASVRRMVRKKNLVKTPGCTLIEVDKTPHVFTSGDRSHQHAAAIYEELENLMGKMGEAGFQTETITAFQDVEEEEKELMVRVHSEKLAISFGLITSEPGTEIRIIKNLRVCLDCHNFTKFVSKITERVIVVRDANRFHHFKDGLCSCGDYW</sequence>
<evidence type="ECO:0000313" key="6">
    <source>
        <dbReference type="Proteomes" id="UP001187471"/>
    </source>
</evidence>
<dbReference type="PANTHER" id="PTHR47926:SF452">
    <property type="entry name" value="PENTATRICOPEPTIDE REPEAT-CONTAINING PROTEIN"/>
    <property type="match status" value="1"/>
</dbReference>
<dbReference type="InterPro" id="IPR011990">
    <property type="entry name" value="TPR-like_helical_dom_sf"/>
</dbReference>
<dbReference type="NCBIfam" id="TIGR00756">
    <property type="entry name" value="PPR"/>
    <property type="match status" value="5"/>
</dbReference>